<evidence type="ECO:0000313" key="3">
    <source>
        <dbReference type="Proteomes" id="UP000243459"/>
    </source>
</evidence>
<evidence type="ECO:0000256" key="1">
    <source>
        <dbReference type="SAM" id="MobiDB-lite"/>
    </source>
</evidence>
<feature type="region of interest" description="Disordered" evidence="1">
    <location>
        <begin position="208"/>
        <end position="234"/>
    </location>
</feature>
<feature type="region of interest" description="Disordered" evidence="1">
    <location>
        <begin position="167"/>
        <end position="196"/>
    </location>
</feature>
<dbReference type="AlphaFoldDB" id="A0A5P1EEG2"/>
<dbReference type="OrthoDB" id="1925139at2759"/>
<keyword evidence="3" id="KW-1185">Reference proteome</keyword>
<dbReference type="EMBL" id="CM007387">
    <property type="protein sequence ID" value="ONK64252.1"/>
    <property type="molecule type" value="Genomic_DNA"/>
</dbReference>
<feature type="compositionally biased region" description="Polar residues" evidence="1">
    <location>
        <begin position="16"/>
        <end position="29"/>
    </location>
</feature>
<dbReference type="PANTHER" id="PTHR34555">
    <property type="entry name" value="INTEGRAL MEMBRANE HEMOLYSIN-III-LIKE PROTEIN"/>
    <property type="match status" value="1"/>
</dbReference>
<sequence>MTDQYTSFHCENTKLSTSESIMSTSAENSRNSKEKIATNDTIMASVGAKRQHPDSSLSSSSHQSHVNRGVNGHLVYVRRKLSQNVDSSSSLLSMKLDNELKHELKVQQDKAQECNNEIVDTRGPSNLDCKAPDDPKRQSNQDPSPPIVPLDTQELVNDANAPVNHQIAPIDPQRARYQNSKSPADLQSNQHSEKTIDPQRVSNQYCNARVCPQGPSNQHSKTPPVDPQRSRTQDWKQRYIQLQAFLKNCEQSSLEDYKQMFRPNCC</sequence>
<reference evidence="3" key="1">
    <citation type="journal article" date="2017" name="Nat. Commun.">
        <title>The asparagus genome sheds light on the origin and evolution of a young Y chromosome.</title>
        <authorList>
            <person name="Harkess A."/>
            <person name="Zhou J."/>
            <person name="Xu C."/>
            <person name="Bowers J.E."/>
            <person name="Van der Hulst R."/>
            <person name="Ayyampalayam S."/>
            <person name="Mercati F."/>
            <person name="Riccardi P."/>
            <person name="McKain M.R."/>
            <person name="Kakrana A."/>
            <person name="Tang H."/>
            <person name="Ray J."/>
            <person name="Groenendijk J."/>
            <person name="Arikit S."/>
            <person name="Mathioni S.M."/>
            <person name="Nakano M."/>
            <person name="Shan H."/>
            <person name="Telgmann-Rauber A."/>
            <person name="Kanno A."/>
            <person name="Yue Z."/>
            <person name="Chen H."/>
            <person name="Li W."/>
            <person name="Chen Y."/>
            <person name="Xu X."/>
            <person name="Zhang Y."/>
            <person name="Luo S."/>
            <person name="Chen H."/>
            <person name="Gao J."/>
            <person name="Mao Z."/>
            <person name="Pires J.C."/>
            <person name="Luo M."/>
            <person name="Kudrna D."/>
            <person name="Wing R.A."/>
            <person name="Meyers B.C."/>
            <person name="Yi K."/>
            <person name="Kong H."/>
            <person name="Lavrijsen P."/>
            <person name="Sunseri F."/>
            <person name="Falavigna A."/>
            <person name="Ye Y."/>
            <person name="Leebens-Mack J.H."/>
            <person name="Chen G."/>
        </authorList>
    </citation>
    <scope>NUCLEOTIDE SEQUENCE [LARGE SCALE GENOMIC DNA]</scope>
    <source>
        <strain evidence="3">cv. DH0086</strain>
    </source>
</reference>
<dbReference type="Proteomes" id="UP000243459">
    <property type="component" value="Chromosome 7"/>
</dbReference>
<feature type="compositionally biased region" description="Polar residues" evidence="1">
    <location>
        <begin position="176"/>
        <end position="190"/>
    </location>
</feature>
<name>A0A5P1EEG2_ASPOF</name>
<gene>
    <name evidence="2" type="ORF">A4U43_C07F23700</name>
</gene>
<evidence type="ECO:0000313" key="2">
    <source>
        <dbReference type="EMBL" id="ONK64252.1"/>
    </source>
</evidence>
<protein>
    <submittedName>
        <fullName evidence="2">Uncharacterized protein</fullName>
    </submittedName>
</protein>
<feature type="compositionally biased region" description="Low complexity" evidence="1">
    <location>
        <begin position="55"/>
        <end position="64"/>
    </location>
</feature>
<organism evidence="2 3">
    <name type="scientific">Asparagus officinalis</name>
    <name type="common">Garden asparagus</name>
    <dbReference type="NCBI Taxonomy" id="4686"/>
    <lineage>
        <taxon>Eukaryota</taxon>
        <taxon>Viridiplantae</taxon>
        <taxon>Streptophyta</taxon>
        <taxon>Embryophyta</taxon>
        <taxon>Tracheophyta</taxon>
        <taxon>Spermatophyta</taxon>
        <taxon>Magnoliopsida</taxon>
        <taxon>Liliopsida</taxon>
        <taxon>Asparagales</taxon>
        <taxon>Asparagaceae</taxon>
        <taxon>Asparagoideae</taxon>
        <taxon>Asparagus</taxon>
    </lineage>
</organism>
<feature type="compositionally biased region" description="Basic and acidic residues" evidence="1">
    <location>
        <begin position="130"/>
        <end position="139"/>
    </location>
</feature>
<dbReference type="PANTHER" id="PTHR34555:SF1">
    <property type="entry name" value="INTEGRAL MEMBRANE HEMOLYSIN-III-LIKE PROTEIN"/>
    <property type="match status" value="1"/>
</dbReference>
<feature type="region of interest" description="Disordered" evidence="1">
    <location>
        <begin position="16"/>
        <end position="68"/>
    </location>
</feature>
<feature type="region of interest" description="Disordered" evidence="1">
    <location>
        <begin position="116"/>
        <end position="150"/>
    </location>
</feature>
<accession>A0A5P1EEG2</accession>
<dbReference type="Gramene" id="ONK64252">
    <property type="protein sequence ID" value="ONK64252"/>
    <property type="gene ID" value="A4U43_C07F23700"/>
</dbReference>
<proteinExistence type="predicted"/>